<keyword evidence="2" id="KW-1133">Transmembrane helix</keyword>
<dbReference type="PANTHER" id="PTHR43143">
    <property type="entry name" value="METALLOPHOSPHOESTERASE, CALCINEURIN SUPERFAMILY"/>
    <property type="match status" value="1"/>
</dbReference>
<dbReference type="SUPFAM" id="SSF74853">
    <property type="entry name" value="Lamin A/C globular tail domain"/>
    <property type="match status" value="1"/>
</dbReference>
<gene>
    <name evidence="5" type="ORF">ACFFIO_03475</name>
</gene>
<dbReference type="InterPro" id="IPR051918">
    <property type="entry name" value="STPP_CPPED1"/>
</dbReference>
<name>A0ABV6F221_9MICC</name>
<organism evidence="5 6">
    <name type="scientific">Citricoccus parietis</name>
    <dbReference type="NCBI Taxonomy" id="592307"/>
    <lineage>
        <taxon>Bacteria</taxon>
        <taxon>Bacillati</taxon>
        <taxon>Actinomycetota</taxon>
        <taxon>Actinomycetes</taxon>
        <taxon>Micrococcales</taxon>
        <taxon>Micrococcaceae</taxon>
        <taxon>Citricoccus</taxon>
    </lineage>
</organism>
<dbReference type="SUPFAM" id="SSF56300">
    <property type="entry name" value="Metallo-dependent phosphatases"/>
    <property type="match status" value="1"/>
</dbReference>
<dbReference type="InterPro" id="IPR013783">
    <property type="entry name" value="Ig-like_fold"/>
</dbReference>
<feature type="transmembrane region" description="Helical" evidence="2">
    <location>
        <begin position="1752"/>
        <end position="1771"/>
    </location>
</feature>
<feature type="compositionally biased region" description="Acidic residues" evidence="1">
    <location>
        <begin position="252"/>
        <end position="262"/>
    </location>
</feature>
<dbReference type="InterPro" id="IPR036415">
    <property type="entry name" value="Lamin_tail_dom_sf"/>
</dbReference>
<sequence>MPAQPLRARMTALSAACLVALSPLAVSAASAAPLPSAVPQAQTTASGATSTGNTAAVTDADPTSGLLVTEIVPNTTGADAFEFFELHNPTEEAIDLASAGYGFSYSYVDSADTSRDVPLAIAEDEGDVVLQPGETVVMWLSYTADDLDSFAHTVDEFREFYGMADANSARVVRVTGQNGMANGGDRGIRVLKDGQVDGWSHYPSGSAAAQKGIHFGRTTAEGQPSRTVVETQATPTPGEVTEDQTRLGAPGEEPEQPGDETEGPGTDVVPPVIVTEILPNTTGTDRFEYFEIHNTTDQAIDLGGQGFSFAYSYVDSDDRSSDVPLDLVEDLTLDAGETAVLWLSYETADFSSFDHTVAEFREFHGIAADDTTPIVRVTGQDGMANGGDRGIRVLENDEISSWSHYPSGSAGVQLGIEFALPTVGGQPSLSLLAPQAEPTPGQVREEQLSTSPVEQPEPEDPFADRTPSQTAAPLVITELVVDSTNVGNADGYEFVEVANTSDQAIDLSDYTLNYLYPDTGSDAVWAAQPSDVLLQPGETLVYWIKNGSNGDLTVEDFNAFHGTELVLGQSLVEVHTGGMANGSARGMQIQTNTGFPVNRGFYNMDGVRDVATDQGLHFGVDPEDLEVQQLWGSADPTPGSLHRAQLPGSPVSLPADTAEPVVEDTTGGAIDPAEPFGFSARITDDVLVRTVTLNLRSNADDAPQQFSLQAGQGADQQDLYSYGLPQADLTGKRWFEYSFTVSDGTQEITSDTQRVSVEGADTAPVRLNLEDGQFLAGTAALIGAADSVENPVGLMIDGTPVETTASLEAEPVFAFETTQTDNYFRNGVLAGGEELHIFDEGTYERTETVSVPVPLHHITDDNTLTASVYAGTKAAPEIDPGENNDDFQIRNPRLILPDGRTLTPRGLEDPQSWMNMGDSAGKLEFYDAAFDLPDDAFTGSAHQWDTTAATDGEHTVSASLGDGGESVSRTVQVDNTGPEISVSGVQAGEPARGPITVDTDITDAGAGIASSAVTLNGEEIELPYETSSVDLPAGEHTIEVSAVDELGNTSTESVTFTTPDENPTSDGYSPADGATVEAGDVTLSADVDDPSSDTVDAAFYEGLRPDLDSAGVRASSGTVIDAASTERQEATVLTAEDVEAMSTLDGVSSAVESSSQFPYQMFEVDVPADSVDGSEVRLQWDGSAEEDAQVALYALRADGSGWDEVDRHITGEQPSGLFNRVAAGVTRAATTEAGQESFTLAGAVDAEAYATDGTVTVLVQHSDGFAGQDFTTRESTVENAHPDDVDRSEYDFTLAWESDTQYYNEEFYDHQVAIHDYLLAERENKNIQFMFHTGDVIDEMDKLYQWQNADPEYARLDEAGLPYSILAGNHDVVLDNQVDYSTFSSYFGEDRYADKPWYGGSYEDNRGSYQLFSAGGVDFIVVAMGWDPGDAEIEWMNEVLAAHPDRVGILNLHEFMLTTGGLGPIPQRILDEVAATNPNVQMIMSGHYHDAFTRTDDFDDDGDGTPDRTVTSMLFDYQGLPEGGQGYLRMLHFDNEGERMMVRTYSPSLERYNSDEASLLAEGEDIYADQEFELSYEQLGIEPSSRVLSTDAFSAEILTDHEIGTDEDVVTPGTAETVWTDRDAGEHSWFVRVTDEFGGTETSPVMTFLAEGEDPGTEVPGDGSENPGDEDGGTGGDSEPTPGSGNEGTAGGDVAPGRETGQDTGSNDGHGGNGETGVVDEVDTGASDDRRGTGTPDRGEATLASTGVSGGLVWLLGGGLLALGLGTVLVIRQSRSRNI</sequence>
<feature type="domain" description="LTD" evidence="4">
    <location>
        <begin position="465"/>
        <end position="624"/>
    </location>
</feature>
<dbReference type="EMBL" id="JBHLWH010000011">
    <property type="protein sequence ID" value="MFC0247558.1"/>
    <property type="molecule type" value="Genomic_DNA"/>
</dbReference>
<feature type="compositionally biased region" description="Basic and acidic residues" evidence="1">
    <location>
        <begin position="1727"/>
        <end position="1740"/>
    </location>
</feature>
<evidence type="ECO:0000259" key="4">
    <source>
        <dbReference type="PROSITE" id="PS51841"/>
    </source>
</evidence>
<comment type="caution">
    <text evidence="5">The sequence shown here is derived from an EMBL/GenBank/DDBJ whole genome shotgun (WGS) entry which is preliminary data.</text>
</comment>
<keyword evidence="2" id="KW-0472">Membrane</keyword>
<evidence type="ECO:0000256" key="1">
    <source>
        <dbReference type="SAM" id="MobiDB-lite"/>
    </source>
</evidence>
<dbReference type="Gene3D" id="3.60.21.10">
    <property type="match status" value="1"/>
</dbReference>
<dbReference type="Pfam" id="PF00932">
    <property type="entry name" value="LTD"/>
    <property type="match status" value="1"/>
</dbReference>
<accession>A0ABV6F221</accession>
<dbReference type="InterPro" id="IPR004843">
    <property type="entry name" value="Calcineurin-like_PHP"/>
</dbReference>
<evidence type="ECO:0000256" key="2">
    <source>
        <dbReference type="SAM" id="Phobius"/>
    </source>
</evidence>
<evidence type="ECO:0000256" key="3">
    <source>
        <dbReference type="SAM" id="SignalP"/>
    </source>
</evidence>
<proteinExistence type="predicted"/>
<keyword evidence="3" id="KW-0732">Signal</keyword>
<feature type="compositionally biased region" description="Polar residues" evidence="1">
    <location>
        <begin position="220"/>
        <end position="235"/>
    </location>
</feature>
<feature type="signal peptide" evidence="3">
    <location>
        <begin position="1"/>
        <end position="28"/>
    </location>
</feature>
<feature type="region of interest" description="Disordered" evidence="1">
    <location>
        <begin position="1651"/>
        <end position="1743"/>
    </location>
</feature>
<evidence type="ECO:0000313" key="5">
    <source>
        <dbReference type="EMBL" id="MFC0247558.1"/>
    </source>
</evidence>
<reference evidence="5 6" key="1">
    <citation type="submission" date="2024-09" db="EMBL/GenBank/DDBJ databases">
        <authorList>
            <person name="Sun Q."/>
            <person name="Mori K."/>
        </authorList>
    </citation>
    <scope>NUCLEOTIDE SEQUENCE [LARGE SCALE GENOMIC DNA]</scope>
    <source>
        <strain evidence="5 6">CCM 7609</strain>
    </source>
</reference>
<dbReference type="Proteomes" id="UP001589766">
    <property type="component" value="Unassembled WGS sequence"/>
</dbReference>
<keyword evidence="2" id="KW-0812">Transmembrane</keyword>
<dbReference type="Gene3D" id="2.60.40.10">
    <property type="entry name" value="Immunoglobulins"/>
    <property type="match status" value="1"/>
</dbReference>
<dbReference type="InterPro" id="IPR029052">
    <property type="entry name" value="Metallo-depent_PP-like"/>
</dbReference>
<feature type="chain" id="PRO_5045848177" evidence="3">
    <location>
        <begin position="29"/>
        <end position="1779"/>
    </location>
</feature>
<dbReference type="RefSeq" id="WP_378040210.1">
    <property type="nucleotide sequence ID" value="NZ_JBHLWH010000011.1"/>
</dbReference>
<evidence type="ECO:0000313" key="6">
    <source>
        <dbReference type="Proteomes" id="UP001589766"/>
    </source>
</evidence>
<dbReference type="PANTHER" id="PTHR43143:SF5">
    <property type="entry name" value="SECRETED PROTEIN"/>
    <property type="match status" value="1"/>
</dbReference>
<keyword evidence="6" id="KW-1185">Reference proteome</keyword>
<dbReference type="Pfam" id="PF00149">
    <property type="entry name" value="Metallophos"/>
    <property type="match status" value="1"/>
</dbReference>
<dbReference type="InterPro" id="IPR001322">
    <property type="entry name" value="Lamin_tail_dom"/>
</dbReference>
<dbReference type="PROSITE" id="PS51841">
    <property type="entry name" value="LTD"/>
    <property type="match status" value="1"/>
</dbReference>
<protein>
    <submittedName>
        <fullName evidence="5">Lamin tail domain-containing protein</fullName>
    </submittedName>
</protein>
<feature type="region of interest" description="Disordered" evidence="1">
    <location>
        <begin position="429"/>
        <end position="467"/>
    </location>
</feature>
<feature type="region of interest" description="Disordered" evidence="1">
    <location>
        <begin position="218"/>
        <end position="269"/>
    </location>
</feature>